<feature type="compositionally biased region" description="Polar residues" evidence="1">
    <location>
        <begin position="278"/>
        <end position="287"/>
    </location>
</feature>
<evidence type="ECO:0000256" key="1">
    <source>
        <dbReference type="SAM" id="MobiDB-lite"/>
    </source>
</evidence>
<feature type="compositionally biased region" description="Basic and acidic residues" evidence="1">
    <location>
        <begin position="207"/>
        <end position="221"/>
    </location>
</feature>
<sequence length="429" mass="46338">MDIPKPSAKRPPKLKKALNRVSCGLCFPSTTPSDKYETQQPSTAPVELTLLSPGTEQERNRNSGSSPPSTPRALVPSANNESTISLLPQNEPGKESRNGGGSTWHQNPLRPDPLINRVAGMPLPKPLPPSRFMEHGLERDMPKDEQQGIAVASSSGGTSVDEPHRPCTRYNCTAPLPCVEQSPQEIQEISNTETVKGVISSHPGQSSKKDKTKKQLRDRSHSAAASCGSGGGDEHTTPTTSITTMTTTTYTHQHKKKRTMGTSVLHSSKLAGPKDSFSEVSHASAPQSSPPLPFHLKPKHRSRSKHRPKNLPPSPCTKTPEHLSPDVTRAPTPEIASRSRYRGRRTLMSSHPLPPSPSPPRPASTLSDGWEDGSVLGDAVKKEKYAWNKPLGHLIPKGCKVMQTQSRNHLLVVPQDEAGPVNKGGTPPV</sequence>
<name>A0A2V1DBX8_9PLEO</name>
<reference evidence="2 3" key="1">
    <citation type="journal article" date="2018" name="Sci. Rep.">
        <title>Comparative genomics provides insights into the lifestyle and reveals functional heterogeneity of dark septate endophytic fungi.</title>
        <authorList>
            <person name="Knapp D.G."/>
            <person name="Nemeth J.B."/>
            <person name="Barry K."/>
            <person name="Hainaut M."/>
            <person name="Henrissat B."/>
            <person name="Johnson J."/>
            <person name="Kuo A."/>
            <person name="Lim J.H.P."/>
            <person name="Lipzen A."/>
            <person name="Nolan M."/>
            <person name="Ohm R.A."/>
            <person name="Tamas L."/>
            <person name="Grigoriev I.V."/>
            <person name="Spatafora J.W."/>
            <person name="Nagy L.G."/>
            <person name="Kovacs G.M."/>
        </authorList>
    </citation>
    <scope>NUCLEOTIDE SEQUENCE [LARGE SCALE GENOMIC DNA]</scope>
    <source>
        <strain evidence="2 3">DSE2036</strain>
    </source>
</reference>
<organism evidence="2 3">
    <name type="scientific">Periconia macrospinosa</name>
    <dbReference type="NCBI Taxonomy" id="97972"/>
    <lineage>
        <taxon>Eukaryota</taxon>
        <taxon>Fungi</taxon>
        <taxon>Dikarya</taxon>
        <taxon>Ascomycota</taxon>
        <taxon>Pezizomycotina</taxon>
        <taxon>Dothideomycetes</taxon>
        <taxon>Pleosporomycetidae</taxon>
        <taxon>Pleosporales</taxon>
        <taxon>Massarineae</taxon>
        <taxon>Periconiaceae</taxon>
        <taxon>Periconia</taxon>
    </lineage>
</organism>
<protein>
    <submittedName>
        <fullName evidence="2">Uncharacterized protein</fullName>
    </submittedName>
</protein>
<dbReference type="Proteomes" id="UP000244855">
    <property type="component" value="Unassembled WGS sequence"/>
</dbReference>
<feature type="compositionally biased region" description="Pro residues" evidence="1">
    <location>
        <begin position="352"/>
        <end position="362"/>
    </location>
</feature>
<evidence type="ECO:0000313" key="2">
    <source>
        <dbReference type="EMBL" id="PVH95602.1"/>
    </source>
</evidence>
<evidence type="ECO:0000313" key="3">
    <source>
        <dbReference type="Proteomes" id="UP000244855"/>
    </source>
</evidence>
<feature type="compositionally biased region" description="Basic and acidic residues" evidence="1">
    <location>
        <begin position="132"/>
        <end position="146"/>
    </location>
</feature>
<feature type="compositionally biased region" description="Low complexity" evidence="1">
    <location>
        <begin position="237"/>
        <end position="251"/>
    </location>
</feature>
<feature type="compositionally biased region" description="Polar residues" evidence="1">
    <location>
        <begin position="185"/>
        <end position="194"/>
    </location>
</feature>
<proteinExistence type="predicted"/>
<feature type="compositionally biased region" description="Basic residues" evidence="1">
    <location>
        <begin position="296"/>
        <end position="309"/>
    </location>
</feature>
<feature type="region of interest" description="Disordered" evidence="1">
    <location>
        <begin position="185"/>
        <end position="374"/>
    </location>
</feature>
<feature type="compositionally biased region" description="Polar residues" evidence="1">
    <location>
        <begin position="77"/>
        <end position="88"/>
    </location>
</feature>
<gene>
    <name evidence="2" type="ORF">DM02DRAFT_689864</name>
</gene>
<dbReference type="EMBL" id="KZ805490">
    <property type="protein sequence ID" value="PVH95602.1"/>
    <property type="molecule type" value="Genomic_DNA"/>
</dbReference>
<feature type="region of interest" description="Disordered" evidence="1">
    <location>
        <begin position="26"/>
        <end position="167"/>
    </location>
</feature>
<feature type="compositionally biased region" description="Polar residues" evidence="1">
    <location>
        <begin position="28"/>
        <end position="43"/>
    </location>
</feature>
<dbReference type="AlphaFoldDB" id="A0A2V1DBX8"/>
<keyword evidence="3" id="KW-1185">Reference proteome</keyword>
<accession>A0A2V1DBX8</accession>